<dbReference type="CDD" id="cd00170">
    <property type="entry name" value="SEC14"/>
    <property type="match status" value="1"/>
</dbReference>
<feature type="non-terminal residue" evidence="2">
    <location>
        <position position="352"/>
    </location>
</feature>
<dbReference type="SUPFAM" id="SSF46938">
    <property type="entry name" value="CRAL/TRIO N-terminal domain"/>
    <property type="match status" value="1"/>
</dbReference>
<dbReference type="PRINTS" id="PR00180">
    <property type="entry name" value="CRETINALDHBP"/>
</dbReference>
<dbReference type="InterPro" id="IPR036273">
    <property type="entry name" value="CRAL/TRIO_N_dom_sf"/>
</dbReference>
<name>A0ABN8IAM0_9NEOP</name>
<dbReference type="EMBL" id="OW152832">
    <property type="protein sequence ID" value="CAH2052277.1"/>
    <property type="molecule type" value="Genomic_DNA"/>
</dbReference>
<dbReference type="PANTHER" id="PTHR10174:SF222">
    <property type="entry name" value="GH10083P-RELATED"/>
    <property type="match status" value="1"/>
</dbReference>
<protein>
    <recommendedName>
        <fullName evidence="1">CRAL-TRIO domain-containing protein</fullName>
    </recommendedName>
</protein>
<sequence length="352" mass="41273">MRGPVWRGARNNCHSYYVVNPTLVITFINSCTGVHPFWVSTVTMLIEGQHHIFPYTEEDKQMVKKETGLKDSVLDEDIDAVLQWFKKQPHLAEAPIEREIIEKILVVSKGSREKTKNRIDNFYKYRALAPELVQSRVELLSKPDEKIWTFFGQGIIPKLYDGKRISFIHFNSDASSFDSEIMYRNIILTVDLRLKYDYIFGEIWIIDLNNTGLGHLMRMNPMIVQKAVNMYQESMGIRVKQIHCINAPIFGHHVVNFMKKFVKAKMIERVIIHDSIESLHRQVPKEYLPKEYGGDQPTLKEFTENLEKEIRNEKTKEMLLDYCKIVSDESKRLRDKYDEDCIVGSFKKLDFD</sequence>
<dbReference type="InterPro" id="IPR036865">
    <property type="entry name" value="CRAL-TRIO_dom_sf"/>
</dbReference>
<proteinExistence type="predicted"/>
<keyword evidence="3" id="KW-1185">Reference proteome</keyword>
<feature type="domain" description="CRAL-TRIO" evidence="1">
    <location>
        <begin position="143"/>
        <end position="300"/>
    </location>
</feature>
<dbReference type="Pfam" id="PF00650">
    <property type="entry name" value="CRAL_TRIO"/>
    <property type="match status" value="1"/>
</dbReference>
<accession>A0ABN8IAM0</accession>
<dbReference type="Gene3D" id="3.40.525.10">
    <property type="entry name" value="CRAL-TRIO lipid binding domain"/>
    <property type="match status" value="1"/>
</dbReference>
<dbReference type="PANTHER" id="PTHR10174">
    <property type="entry name" value="ALPHA-TOCOPHEROL TRANSFER PROTEIN-RELATED"/>
    <property type="match status" value="1"/>
</dbReference>
<gene>
    <name evidence="2" type="ORF">IPOD504_LOCUS8151</name>
</gene>
<dbReference type="PROSITE" id="PS50191">
    <property type="entry name" value="CRAL_TRIO"/>
    <property type="match status" value="1"/>
</dbReference>
<dbReference type="InterPro" id="IPR001251">
    <property type="entry name" value="CRAL-TRIO_dom"/>
</dbReference>
<evidence type="ECO:0000259" key="1">
    <source>
        <dbReference type="PROSITE" id="PS50191"/>
    </source>
</evidence>
<dbReference type="Proteomes" id="UP000837857">
    <property type="component" value="Chromosome 20"/>
</dbReference>
<evidence type="ECO:0000313" key="3">
    <source>
        <dbReference type="Proteomes" id="UP000837857"/>
    </source>
</evidence>
<dbReference type="Gene3D" id="1.20.5.1200">
    <property type="entry name" value="Alpha-tocopherol transfer"/>
    <property type="match status" value="1"/>
</dbReference>
<dbReference type="SUPFAM" id="SSF52087">
    <property type="entry name" value="CRAL/TRIO domain"/>
    <property type="match status" value="1"/>
</dbReference>
<evidence type="ECO:0000313" key="2">
    <source>
        <dbReference type="EMBL" id="CAH2052277.1"/>
    </source>
</evidence>
<reference evidence="2" key="1">
    <citation type="submission" date="2022-03" db="EMBL/GenBank/DDBJ databases">
        <authorList>
            <person name="Martin H S."/>
        </authorList>
    </citation>
    <scope>NUCLEOTIDE SEQUENCE</scope>
</reference>
<organism evidence="2 3">
    <name type="scientific">Iphiclides podalirius</name>
    <name type="common">scarce swallowtail</name>
    <dbReference type="NCBI Taxonomy" id="110791"/>
    <lineage>
        <taxon>Eukaryota</taxon>
        <taxon>Metazoa</taxon>
        <taxon>Ecdysozoa</taxon>
        <taxon>Arthropoda</taxon>
        <taxon>Hexapoda</taxon>
        <taxon>Insecta</taxon>
        <taxon>Pterygota</taxon>
        <taxon>Neoptera</taxon>
        <taxon>Endopterygota</taxon>
        <taxon>Lepidoptera</taxon>
        <taxon>Glossata</taxon>
        <taxon>Ditrysia</taxon>
        <taxon>Papilionoidea</taxon>
        <taxon>Papilionidae</taxon>
        <taxon>Papilioninae</taxon>
        <taxon>Iphiclides</taxon>
    </lineage>
</organism>